<gene>
    <name evidence="3" type="ORF">AB675_959</name>
</gene>
<accession>A0A0N1HBA9</accession>
<evidence type="ECO:0000259" key="2">
    <source>
        <dbReference type="Pfam" id="PF23566"/>
    </source>
</evidence>
<dbReference type="Proteomes" id="UP000038010">
    <property type="component" value="Unassembled WGS sequence"/>
</dbReference>
<dbReference type="SUPFAM" id="SSF53067">
    <property type="entry name" value="Actin-like ATPase domain"/>
    <property type="match status" value="2"/>
</dbReference>
<dbReference type="Pfam" id="PF02541">
    <property type="entry name" value="Ppx-GppA"/>
    <property type="match status" value="1"/>
</dbReference>
<dbReference type="Gene3D" id="3.30.420.150">
    <property type="entry name" value="Exopolyphosphatase. Domain 2"/>
    <property type="match status" value="1"/>
</dbReference>
<evidence type="ECO:0000313" key="4">
    <source>
        <dbReference type="Proteomes" id="UP000038010"/>
    </source>
</evidence>
<dbReference type="Gene3D" id="3.30.420.40">
    <property type="match status" value="1"/>
</dbReference>
<dbReference type="AlphaFoldDB" id="A0A0N1HBA9"/>
<feature type="domain" description="Ppx/GppA phosphatase N-terminal" evidence="1">
    <location>
        <begin position="32"/>
        <end position="188"/>
    </location>
</feature>
<reference evidence="3 4" key="1">
    <citation type="submission" date="2015-06" db="EMBL/GenBank/DDBJ databases">
        <title>Draft genome of the ant-associated black yeast Phialophora attae CBS 131958.</title>
        <authorList>
            <person name="Moreno L.F."/>
            <person name="Stielow B.J."/>
            <person name="de Hoog S."/>
            <person name="Vicente V.A."/>
            <person name="Weiss V.A."/>
            <person name="de Vries M."/>
            <person name="Cruz L.M."/>
            <person name="Souza E.M."/>
        </authorList>
    </citation>
    <scope>NUCLEOTIDE SEQUENCE [LARGE SCALE GENOMIC DNA]</scope>
    <source>
        <strain evidence="3 4">CBS 131958</strain>
    </source>
</reference>
<keyword evidence="4" id="KW-1185">Reference proteome</keyword>
<comment type="caution">
    <text evidence="3">The sequence shown here is derived from an EMBL/GenBank/DDBJ whole genome shotgun (WGS) entry which is preliminary data.</text>
</comment>
<dbReference type="GeneID" id="28742017"/>
<evidence type="ECO:0000259" key="1">
    <source>
        <dbReference type="Pfam" id="PF02541"/>
    </source>
</evidence>
<dbReference type="InterPro" id="IPR003695">
    <property type="entry name" value="Ppx_GppA_N"/>
</dbReference>
<dbReference type="OrthoDB" id="2985014at2759"/>
<dbReference type="Pfam" id="PF23566">
    <property type="entry name" value="RTG2_C"/>
    <property type="match status" value="1"/>
</dbReference>
<dbReference type="EMBL" id="LFJN01000001">
    <property type="protein sequence ID" value="KPI45435.1"/>
    <property type="molecule type" value="Genomic_DNA"/>
</dbReference>
<dbReference type="RefSeq" id="XP_018005398.1">
    <property type="nucleotide sequence ID" value="XM_018150148.1"/>
</dbReference>
<dbReference type="GO" id="GO:0006357">
    <property type="term" value="P:regulation of transcription by RNA polymerase II"/>
    <property type="evidence" value="ECO:0007669"/>
    <property type="project" value="TreeGrafter"/>
</dbReference>
<feature type="domain" description="RTG2 C-terminal" evidence="2">
    <location>
        <begin position="453"/>
        <end position="672"/>
    </location>
</feature>
<name>A0A0N1HBA9_9EURO</name>
<organism evidence="3 4">
    <name type="scientific">Cyphellophora attinorum</name>
    <dbReference type="NCBI Taxonomy" id="1664694"/>
    <lineage>
        <taxon>Eukaryota</taxon>
        <taxon>Fungi</taxon>
        <taxon>Dikarya</taxon>
        <taxon>Ascomycota</taxon>
        <taxon>Pezizomycotina</taxon>
        <taxon>Eurotiomycetes</taxon>
        <taxon>Chaetothyriomycetidae</taxon>
        <taxon>Chaetothyriales</taxon>
        <taxon>Cyphellophoraceae</taxon>
        <taxon>Cyphellophora</taxon>
    </lineage>
</organism>
<proteinExistence type="predicted"/>
<evidence type="ECO:0000313" key="3">
    <source>
        <dbReference type="EMBL" id="KPI45435.1"/>
    </source>
</evidence>
<dbReference type="InterPro" id="IPR057512">
    <property type="entry name" value="RTG2_C"/>
</dbReference>
<dbReference type="FunFam" id="3.30.420.40:FF:000191">
    <property type="entry name" value="Retrograde regulation protein 2"/>
    <property type="match status" value="1"/>
</dbReference>
<dbReference type="InterPro" id="IPR043129">
    <property type="entry name" value="ATPase_NBD"/>
</dbReference>
<protein>
    <submittedName>
        <fullName evidence="3">Retrograde regulation protein 2</fullName>
    </submittedName>
</protein>
<dbReference type="PANTHER" id="PTHR30005:SF0">
    <property type="entry name" value="RETROGRADE REGULATION PROTEIN 2"/>
    <property type="match status" value="1"/>
</dbReference>
<dbReference type="PANTHER" id="PTHR30005">
    <property type="entry name" value="EXOPOLYPHOSPHATASE"/>
    <property type="match status" value="1"/>
</dbReference>
<dbReference type="InterPro" id="IPR050273">
    <property type="entry name" value="GppA/Ppx_hydrolase"/>
</dbReference>
<dbReference type="VEuPathDB" id="FungiDB:AB675_959"/>
<sequence>MLPIPDANTGVTCSNGIRLSITDLAPPSTRSLPTVYQDRLGISLYDAQYSAEQPDTRRPIPQDVIDEVVFGLRKFKLVCEDFGVDDPECVKVLATEATRTALNSQDYRQQITKATGWEVDMLSKEDEGRIGAMGVASSFDSVEGLVMDLGGGSAQLTYLHTPDPESTPQTSPKGSVSFPYGAAALSRRLAALHRQYPPLSSNNIGPSSAVSITSAHSFSTTATTVGDESIASASTTNDNPAFGAAKASLGTELKSAFQAAFQSGLELPRPLARQAAHGGLTLYLSGGGFRGWGFLCMANHRVRPYPIPIINGFTISRKEWLATKEISDLAAMSLEDNEAADHDEGVHDGEQSLKELRGKGIFRVSKRRARQAPAVAFLVECLVEALPGVINDVRFCQGGVREGWLFELLPDSVKKDHPLVAATNALALQQPSTSQQSNDAGSSIAPSNSAAGIDHIASLLYSAFPPPSPELDRSIPSPHFSLAVCTALANTMYIGNSHPKETRACNALMLPLTGALASAHGVSHGQRAVLALALKARWAAEGSEVSEEWDSVREAKLRAVLTAQEGWWAEYLGRVAGLVGSVYPRGFRREFSDGRRMSERISLTAEWSEGLGKKGLSQGVRVTLRALGGANGENLMTHKDAINDPIKHWEKLGKKKQWKDYKGFGVPIQVDVLRESEQFVEKPC</sequence>